<evidence type="ECO:0000313" key="2">
    <source>
        <dbReference type="Proteomes" id="UP000308197"/>
    </source>
</evidence>
<reference evidence="1 2" key="1">
    <citation type="journal article" date="2019" name="Nat. Ecol. Evol.">
        <title>Megaphylogeny resolves global patterns of mushroom evolution.</title>
        <authorList>
            <person name="Varga T."/>
            <person name="Krizsan K."/>
            <person name="Foldi C."/>
            <person name="Dima B."/>
            <person name="Sanchez-Garcia M."/>
            <person name="Sanchez-Ramirez S."/>
            <person name="Szollosi G.J."/>
            <person name="Szarkandi J.G."/>
            <person name="Papp V."/>
            <person name="Albert L."/>
            <person name="Andreopoulos W."/>
            <person name="Angelini C."/>
            <person name="Antonin V."/>
            <person name="Barry K.W."/>
            <person name="Bougher N.L."/>
            <person name="Buchanan P."/>
            <person name="Buyck B."/>
            <person name="Bense V."/>
            <person name="Catcheside P."/>
            <person name="Chovatia M."/>
            <person name="Cooper J."/>
            <person name="Damon W."/>
            <person name="Desjardin D."/>
            <person name="Finy P."/>
            <person name="Geml J."/>
            <person name="Haridas S."/>
            <person name="Hughes K."/>
            <person name="Justo A."/>
            <person name="Karasinski D."/>
            <person name="Kautmanova I."/>
            <person name="Kiss B."/>
            <person name="Kocsube S."/>
            <person name="Kotiranta H."/>
            <person name="LaButti K.M."/>
            <person name="Lechner B.E."/>
            <person name="Liimatainen K."/>
            <person name="Lipzen A."/>
            <person name="Lukacs Z."/>
            <person name="Mihaltcheva S."/>
            <person name="Morgado L.N."/>
            <person name="Niskanen T."/>
            <person name="Noordeloos M.E."/>
            <person name="Ohm R.A."/>
            <person name="Ortiz-Santana B."/>
            <person name="Ovrebo C."/>
            <person name="Racz N."/>
            <person name="Riley R."/>
            <person name="Savchenko A."/>
            <person name="Shiryaev A."/>
            <person name="Soop K."/>
            <person name="Spirin V."/>
            <person name="Szebenyi C."/>
            <person name="Tomsovsky M."/>
            <person name="Tulloss R.E."/>
            <person name="Uehling J."/>
            <person name="Grigoriev I.V."/>
            <person name="Vagvolgyi C."/>
            <person name="Papp T."/>
            <person name="Martin F.M."/>
            <person name="Miettinen O."/>
            <person name="Hibbett D.S."/>
            <person name="Nagy L.G."/>
        </authorList>
    </citation>
    <scope>NUCLEOTIDE SEQUENCE [LARGE SCALE GENOMIC DNA]</scope>
    <source>
        <strain evidence="1 2">HHB13444</strain>
    </source>
</reference>
<sequence>MSRHVDFIVRREKVQRALEYKIAHDPNYAGFQIDLEALSQLMQRGRWTLLLRQKQSCPQGRRMTLICL</sequence>
<keyword evidence="2" id="KW-1185">Reference proteome</keyword>
<proteinExistence type="predicted"/>
<name>A0A5C3PW19_9APHY</name>
<dbReference type="AlphaFoldDB" id="A0A5C3PW19"/>
<accession>A0A5C3PW19</accession>
<dbReference type="Proteomes" id="UP000308197">
    <property type="component" value="Unassembled WGS sequence"/>
</dbReference>
<gene>
    <name evidence="1" type="ORF">K466DRAFT_580344</name>
</gene>
<protein>
    <submittedName>
        <fullName evidence="1">Uncharacterized protein</fullName>
    </submittedName>
</protein>
<feature type="non-terminal residue" evidence="1">
    <location>
        <position position="68"/>
    </location>
</feature>
<evidence type="ECO:0000313" key="1">
    <source>
        <dbReference type="EMBL" id="TFK94044.1"/>
    </source>
</evidence>
<dbReference type="EMBL" id="ML210973">
    <property type="protein sequence ID" value="TFK94044.1"/>
    <property type="molecule type" value="Genomic_DNA"/>
</dbReference>
<dbReference type="InParanoid" id="A0A5C3PW19"/>
<organism evidence="1 2">
    <name type="scientific">Polyporus arcularius HHB13444</name>
    <dbReference type="NCBI Taxonomy" id="1314778"/>
    <lineage>
        <taxon>Eukaryota</taxon>
        <taxon>Fungi</taxon>
        <taxon>Dikarya</taxon>
        <taxon>Basidiomycota</taxon>
        <taxon>Agaricomycotina</taxon>
        <taxon>Agaricomycetes</taxon>
        <taxon>Polyporales</taxon>
        <taxon>Polyporaceae</taxon>
        <taxon>Polyporus</taxon>
    </lineage>
</organism>